<keyword evidence="15" id="KW-1185">Reference proteome</keyword>
<evidence type="ECO:0000256" key="7">
    <source>
        <dbReference type="ARBA" id="ARBA00022692"/>
    </source>
</evidence>
<keyword evidence="10 13" id="KW-1133">Transmembrane helix</keyword>
<feature type="transmembrane region" description="Helical" evidence="13">
    <location>
        <begin position="56"/>
        <end position="80"/>
    </location>
</feature>
<dbReference type="Proteomes" id="UP000189580">
    <property type="component" value="Chromosome a"/>
</dbReference>
<evidence type="ECO:0000256" key="11">
    <source>
        <dbReference type="ARBA" id="ARBA00023136"/>
    </source>
</evidence>
<evidence type="ECO:0000256" key="8">
    <source>
        <dbReference type="ARBA" id="ARBA00022824"/>
    </source>
</evidence>
<keyword evidence="12" id="KW-0961">Cell wall biogenesis/degradation</keyword>
<feature type="transmembrane region" description="Helical" evidence="13">
    <location>
        <begin position="260"/>
        <end position="282"/>
    </location>
</feature>
<accession>A0A167DC11</accession>
<dbReference type="KEGG" id="slb:AWJ20_1009"/>
<evidence type="ECO:0000313" key="14">
    <source>
        <dbReference type="EMBL" id="ANB12741.1"/>
    </source>
</evidence>
<dbReference type="GO" id="GO:0006457">
    <property type="term" value="P:protein folding"/>
    <property type="evidence" value="ECO:0007669"/>
    <property type="project" value="TreeGrafter"/>
</dbReference>
<comment type="function">
    <text evidence="1">Chaperone required for the export of the chitin synthase CHS3 from the endoplasmic reticulum.</text>
</comment>
<dbReference type="GO" id="GO:0051082">
    <property type="term" value="F:unfolded protein binding"/>
    <property type="evidence" value="ECO:0007669"/>
    <property type="project" value="TreeGrafter"/>
</dbReference>
<keyword evidence="6" id="KW-0813">Transport</keyword>
<evidence type="ECO:0000256" key="1">
    <source>
        <dbReference type="ARBA" id="ARBA00002732"/>
    </source>
</evidence>
<feature type="transmembrane region" description="Helical" evidence="13">
    <location>
        <begin position="121"/>
        <end position="147"/>
    </location>
</feature>
<dbReference type="GO" id="GO:0071555">
    <property type="term" value="P:cell wall organization"/>
    <property type="evidence" value="ECO:0007669"/>
    <property type="project" value="UniProtKB-KW"/>
</dbReference>
<keyword evidence="7 13" id="KW-0812">Transmembrane</keyword>
<dbReference type="OrthoDB" id="2189463at2759"/>
<evidence type="ECO:0000256" key="5">
    <source>
        <dbReference type="ARBA" id="ARBA00018354"/>
    </source>
</evidence>
<evidence type="ECO:0000256" key="6">
    <source>
        <dbReference type="ARBA" id="ARBA00022448"/>
    </source>
</evidence>
<feature type="transmembrane region" description="Helical" evidence="13">
    <location>
        <begin position="195"/>
        <end position="214"/>
    </location>
</feature>
<keyword evidence="9" id="KW-0653">Protein transport</keyword>
<feature type="transmembrane region" description="Helical" evidence="13">
    <location>
        <begin position="92"/>
        <end position="109"/>
    </location>
</feature>
<dbReference type="GeneID" id="30032764"/>
<evidence type="ECO:0000256" key="3">
    <source>
        <dbReference type="ARBA" id="ARBA00009274"/>
    </source>
</evidence>
<keyword evidence="8" id="KW-0256">Endoplasmic reticulum</keyword>
<feature type="transmembrane region" description="Helical" evidence="13">
    <location>
        <begin position="226"/>
        <end position="248"/>
    </location>
</feature>
<comment type="similarity">
    <text evidence="3">Belongs to the CHS7 family.</text>
</comment>
<evidence type="ECO:0000256" key="4">
    <source>
        <dbReference type="ARBA" id="ARBA00011864"/>
    </source>
</evidence>
<name>A0A167DC11_9ASCO</name>
<gene>
    <name evidence="14" type="primary">CHS7</name>
    <name evidence="14" type="ORF">AWJ20_1009</name>
</gene>
<dbReference type="AlphaFoldDB" id="A0A167DC11"/>
<dbReference type="GO" id="GO:0015031">
    <property type="term" value="P:protein transport"/>
    <property type="evidence" value="ECO:0007669"/>
    <property type="project" value="UniProtKB-KW"/>
</dbReference>
<evidence type="ECO:0000256" key="2">
    <source>
        <dbReference type="ARBA" id="ARBA00004477"/>
    </source>
</evidence>
<dbReference type="Pfam" id="PF12271">
    <property type="entry name" value="Chs7"/>
    <property type="match status" value="1"/>
</dbReference>
<reference evidence="14 15" key="1">
    <citation type="submission" date="2016-02" db="EMBL/GenBank/DDBJ databases">
        <title>Complete genome sequence and transcriptome regulation of the pentose utilising yeast Sugiyamaella lignohabitans.</title>
        <authorList>
            <person name="Bellasio M."/>
            <person name="Peymann A."/>
            <person name="Valli M."/>
            <person name="Sipitzky M."/>
            <person name="Graf A."/>
            <person name="Sauer M."/>
            <person name="Marx H."/>
            <person name="Mattanovich D."/>
        </authorList>
    </citation>
    <scope>NUCLEOTIDE SEQUENCE [LARGE SCALE GENOMIC DNA]</scope>
    <source>
        <strain evidence="14 15">CBS 10342</strain>
    </source>
</reference>
<evidence type="ECO:0000256" key="9">
    <source>
        <dbReference type="ARBA" id="ARBA00022927"/>
    </source>
</evidence>
<dbReference type="GO" id="GO:0005789">
    <property type="term" value="C:endoplasmic reticulum membrane"/>
    <property type="evidence" value="ECO:0007669"/>
    <property type="project" value="UniProtKB-SubCell"/>
</dbReference>
<comment type="subunit">
    <text evidence="4">Interacts with CHS3.</text>
</comment>
<comment type="subcellular location">
    <subcellularLocation>
        <location evidence="2">Endoplasmic reticulum membrane</location>
        <topology evidence="2">Multi-pass membrane protein</topology>
    </subcellularLocation>
</comment>
<organism evidence="14 15">
    <name type="scientific">Sugiyamaella lignohabitans</name>
    <dbReference type="NCBI Taxonomy" id="796027"/>
    <lineage>
        <taxon>Eukaryota</taxon>
        <taxon>Fungi</taxon>
        <taxon>Dikarya</taxon>
        <taxon>Ascomycota</taxon>
        <taxon>Saccharomycotina</taxon>
        <taxon>Dipodascomycetes</taxon>
        <taxon>Dipodascales</taxon>
        <taxon>Trichomonascaceae</taxon>
        <taxon>Sugiyamaella</taxon>
    </lineage>
</organism>
<evidence type="ECO:0000256" key="10">
    <source>
        <dbReference type="ARBA" id="ARBA00022989"/>
    </source>
</evidence>
<feature type="transmembrane region" description="Helical" evidence="13">
    <location>
        <begin position="159"/>
        <end position="183"/>
    </location>
</feature>
<evidence type="ECO:0000313" key="15">
    <source>
        <dbReference type="Proteomes" id="UP000189580"/>
    </source>
</evidence>
<sequence length="330" mass="36821">MGFGDFDILCHRTYLPLCSLVGPYNHEGLSAAETTLFPTGIIPGCFARTIVLANTIIFNVGNAFMHIGAIGVLVLIIFNVRSKYTAIGRVEILHFFYIFTALTMISLVIDAGVTPPGSPSYPYFVSIQSGLTSALCCCLMLNGFLGFQLYEDDTFWSKWSLRVMSFLAFALTFVVSLLTFQGWGGDSMSPTNTTGLFVVLYILNAIFLAVYFASQLTLSAIILQDLWAVGAVFLGGFFFVVGQVLLYVFAETICLRVKHYIDGVFFATVCNLFAVMMVYKYWDMITSEDMEFGVSNREAHWEVKELMEDDQRYDNGSEYASSTYGLTHFQ</sequence>
<keyword evidence="11 13" id="KW-0472">Membrane</keyword>
<dbReference type="PANTHER" id="PTHR35329">
    <property type="entry name" value="CHITIN SYNTHASE EXPORT CHAPERONE"/>
    <property type="match status" value="1"/>
</dbReference>
<evidence type="ECO:0000256" key="12">
    <source>
        <dbReference type="ARBA" id="ARBA00023316"/>
    </source>
</evidence>
<evidence type="ECO:0000256" key="13">
    <source>
        <dbReference type="SAM" id="Phobius"/>
    </source>
</evidence>
<dbReference type="InterPro" id="IPR022057">
    <property type="entry name" value="Chs7"/>
</dbReference>
<dbReference type="EMBL" id="CP014501">
    <property type="protein sequence ID" value="ANB12741.1"/>
    <property type="molecule type" value="Genomic_DNA"/>
</dbReference>
<dbReference type="PANTHER" id="PTHR35329:SF2">
    <property type="entry name" value="CHITIN SYNTHASE EXPORT CHAPERONE"/>
    <property type="match status" value="1"/>
</dbReference>
<proteinExistence type="inferred from homology"/>
<protein>
    <recommendedName>
        <fullName evidence="5">Chitin synthase export chaperone</fullName>
    </recommendedName>
</protein>
<dbReference type="RefSeq" id="XP_018735218.1">
    <property type="nucleotide sequence ID" value="XM_018877857.1"/>
</dbReference>